<dbReference type="InterPro" id="IPR028994">
    <property type="entry name" value="Integrin_alpha_N"/>
</dbReference>
<sequence length="395" mass="42213">MPAAGQWRNGFDVADLNGDGELDIVHGPARKTFPLRPVIYLGDGHGNWRAWKEATFPPVDFDYGDVRAADLDGDGVLDLAFAVHLKGVAAFRHDGHGHFSSLGRGLDLEVGAPFGSRTLLTTDLGDDGRQAILALSDGPRPPSKSDRGATSLGVRLFTLTGRNGPGNAQRDWKLDALATTALDRLFGDSFALGDIDGDGMKDLAVGSNTLGETRVLFRWAAGAFVPVPLDGLRERGLIRSVALADLDGDSRDDLVVAYAQSEGETWFVGVDVFFNRMGTFERREIAREESRNGYTALAVCNFDGVNAGRSLAVARDDGTISLFAADGRGFVTQDLRVPNAGHEGCRGYRVRCVDLNHDGKDELLASFAGESDGLSETDACASQGALKVWTVGATR</sequence>
<dbReference type="EMBL" id="CP012332">
    <property type="protein sequence ID" value="AKU92745.1"/>
    <property type="molecule type" value="Genomic_DNA"/>
</dbReference>
<evidence type="ECO:0008006" key="4">
    <source>
        <dbReference type="Google" id="ProtNLM"/>
    </source>
</evidence>
<evidence type="ECO:0000313" key="3">
    <source>
        <dbReference type="Proteomes" id="UP000055590"/>
    </source>
</evidence>
<dbReference type="Pfam" id="PF13517">
    <property type="entry name" value="FG-GAP_3"/>
    <property type="match status" value="2"/>
</dbReference>
<name>A0A0K1PGV5_9BACT</name>
<dbReference type="STRING" id="1391653.AKJ08_3132"/>
<dbReference type="PANTHER" id="PTHR45460:SF2">
    <property type="entry name" value="ALPHA 1,3 GLUCANASE, GH71 FAMILY (EUROFUNG)"/>
    <property type="match status" value="1"/>
</dbReference>
<dbReference type="AlphaFoldDB" id="A0A0K1PGV5"/>
<organism evidence="2 3">
    <name type="scientific">Vulgatibacter incomptus</name>
    <dbReference type="NCBI Taxonomy" id="1391653"/>
    <lineage>
        <taxon>Bacteria</taxon>
        <taxon>Pseudomonadati</taxon>
        <taxon>Myxococcota</taxon>
        <taxon>Myxococcia</taxon>
        <taxon>Myxococcales</taxon>
        <taxon>Cystobacterineae</taxon>
        <taxon>Vulgatibacteraceae</taxon>
        <taxon>Vulgatibacter</taxon>
    </lineage>
</organism>
<reference evidence="2 3" key="1">
    <citation type="submission" date="2015-08" db="EMBL/GenBank/DDBJ databases">
        <authorList>
            <person name="Babu N.S."/>
            <person name="Beckwith C.J."/>
            <person name="Beseler K.G."/>
            <person name="Brison A."/>
            <person name="Carone J.V."/>
            <person name="Caskin T.P."/>
            <person name="Diamond M."/>
            <person name="Durham M.E."/>
            <person name="Foxe J.M."/>
            <person name="Go M."/>
            <person name="Henderson B.A."/>
            <person name="Jones I.B."/>
            <person name="McGettigan J.A."/>
            <person name="Micheletti S.J."/>
            <person name="Nasrallah M.E."/>
            <person name="Ortiz D."/>
            <person name="Piller C.R."/>
            <person name="Privatt S.R."/>
            <person name="Schneider S.L."/>
            <person name="Sharp S."/>
            <person name="Smith T.C."/>
            <person name="Stanton J.D."/>
            <person name="Ullery H.E."/>
            <person name="Wilson R.J."/>
            <person name="Serrano M.G."/>
            <person name="Buck G."/>
            <person name="Lee V."/>
            <person name="Wang Y."/>
            <person name="Carvalho R."/>
            <person name="Voegtly L."/>
            <person name="Shi R."/>
            <person name="Duckworth R."/>
            <person name="Johnson A."/>
            <person name="Loviza R."/>
            <person name="Walstead R."/>
            <person name="Shah Z."/>
            <person name="Kiflezghi M."/>
            <person name="Wade K."/>
            <person name="Ball S.L."/>
            <person name="Bradley K.W."/>
            <person name="Asai D.J."/>
            <person name="Bowman C.A."/>
            <person name="Russell D.A."/>
            <person name="Pope W.H."/>
            <person name="Jacobs-Sera D."/>
            <person name="Hendrix R.W."/>
            <person name="Hatfull G.F."/>
        </authorList>
    </citation>
    <scope>NUCLEOTIDE SEQUENCE [LARGE SCALE GENOMIC DNA]</scope>
    <source>
        <strain evidence="2 3">DSM 27710</strain>
    </source>
</reference>
<keyword evidence="3" id="KW-1185">Reference proteome</keyword>
<dbReference type="Gene3D" id="2.130.10.130">
    <property type="entry name" value="Integrin alpha, N-terminal"/>
    <property type="match status" value="1"/>
</dbReference>
<accession>A0A0K1PGV5</accession>
<gene>
    <name evidence="2" type="ORF">AKJ08_3132</name>
</gene>
<dbReference type="SUPFAM" id="SSF69318">
    <property type="entry name" value="Integrin alpha N-terminal domain"/>
    <property type="match status" value="2"/>
</dbReference>
<proteinExistence type="predicted"/>
<keyword evidence="1" id="KW-0732">Signal</keyword>
<evidence type="ECO:0000313" key="2">
    <source>
        <dbReference type="EMBL" id="AKU92745.1"/>
    </source>
</evidence>
<dbReference type="KEGG" id="vin:AKJ08_3132"/>
<dbReference type="Proteomes" id="UP000055590">
    <property type="component" value="Chromosome"/>
</dbReference>
<protein>
    <recommendedName>
        <fullName evidence="4">VCBS repeat-containing protein</fullName>
    </recommendedName>
</protein>
<dbReference type="PANTHER" id="PTHR45460">
    <property type="entry name" value="SIMILAR TO CYSTEINE PROTEINASE"/>
    <property type="match status" value="1"/>
</dbReference>
<evidence type="ECO:0000256" key="1">
    <source>
        <dbReference type="ARBA" id="ARBA00022729"/>
    </source>
</evidence>
<dbReference type="InterPro" id="IPR013517">
    <property type="entry name" value="FG-GAP"/>
</dbReference>